<dbReference type="GO" id="GO:0016829">
    <property type="term" value="F:lyase activity"/>
    <property type="evidence" value="ECO:0007669"/>
    <property type="project" value="UniProtKB-KW"/>
</dbReference>
<feature type="transmembrane region" description="Helical" evidence="1">
    <location>
        <begin position="119"/>
        <end position="140"/>
    </location>
</feature>
<geneLocation type="mitochondrion" evidence="2"/>
<feature type="transmembrane region" description="Helical" evidence="1">
    <location>
        <begin position="331"/>
        <end position="364"/>
    </location>
</feature>
<accession>A0A8A9WR57</accession>
<feature type="transmembrane region" description="Helical" evidence="1">
    <location>
        <begin position="226"/>
        <end position="247"/>
    </location>
</feature>
<keyword evidence="2" id="KW-0496">Mitochondrion</keyword>
<feature type="transmembrane region" description="Helical" evidence="1">
    <location>
        <begin position="254"/>
        <end position="278"/>
    </location>
</feature>
<dbReference type="AlphaFoldDB" id="A0A8A9WR57"/>
<keyword evidence="1" id="KW-0472">Membrane</keyword>
<keyword evidence="1" id="KW-0812">Transmembrane</keyword>
<evidence type="ECO:0000313" key="2">
    <source>
        <dbReference type="EMBL" id="QTT61056.1"/>
    </source>
</evidence>
<feature type="transmembrane region" description="Helical" evidence="1">
    <location>
        <begin position="370"/>
        <end position="392"/>
    </location>
</feature>
<keyword evidence="2" id="KW-0456">Lyase</keyword>
<feature type="transmembrane region" description="Helical" evidence="1">
    <location>
        <begin position="47"/>
        <end position="73"/>
    </location>
</feature>
<evidence type="ECO:0000256" key="1">
    <source>
        <dbReference type="SAM" id="Phobius"/>
    </source>
</evidence>
<sequence>MDFFITLSLILTKVVCLLGFFLFPLFMLVFVGTFFTDYIGRYDPLNYKSFCVCLFLPAHTSGIYLFGYLVFFFNWATPFNDLQLLSFFNTAPTWYLFIICYLIIFYFTYLGLLTFSLIFILFFFAQFFFINSGFCNEWILFCPSTNPLLTNSLNYIHPPVVNSLYVVAFLFLLLSFRYIFLVPALRIQLLILLCFLRQLPQLLTYLTVALFFGLFWAMQLDTWGGWWVWDPSETLLLQFLGILILVLHKRSSYFLFSWVNLIYWFCFYYVTSWGYVFIYQVPTLHTFTTAYSFFLPNYVFYLILLVHFFSLRSWFFPYVKQQPRLVSFSKYFFTLVFIFLSLIYSNWSFFSLLLFYFLIIFTYLYSFRRVAWFYLPHLLVSYFLVYCLFVANSPLFPKILLIKNYWVLKFYCLVSFVSLLDLTVPNLQPVIMDQSISTAFINIEGRLVKALISYRFWA</sequence>
<protein>
    <submittedName>
        <fullName evidence="2">Cytochrome c lyase</fullName>
    </submittedName>
</protein>
<feature type="transmembrane region" description="Helical" evidence="1">
    <location>
        <begin position="404"/>
        <end position="424"/>
    </location>
</feature>
<reference evidence="2" key="1">
    <citation type="journal article" date="2021" name="Front. Mar. Sci.">
        <title>Molecular phylogenetic and evolutionary analyses of Euplotes species living in freshwater and marine habitats: a mitogenomic perspective.</title>
        <authorList>
            <person name="Huang N."/>
            <person name="Chen S."/>
            <person name="Miao M."/>
        </authorList>
    </citation>
    <scope>NUCLEOTIDE SEQUENCE</scope>
</reference>
<dbReference type="EMBL" id="MT665959">
    <property type="protein sequence ID" value="QTT61056.1"/>
    <property type="molecule type" value="Genomic_DNA"/>
</dbReference>
<organism evidence="2">
    <name type="scientific">Euplotes vannus</name>
    <name type="common">Marine ciliate</name>
    <name type="synonym">Moneuplotes vannus</name>
    <dbReference type="NCBI Taxonomy" id="5939"/>
    <lineage>
        <taxon>Eukaryota</taxon>
        <taxon>Sar</taxon>
        <taxon>Alveolata</taxon>
        <taxon>Ciliophora</taxon>
        <taxon>Intramacronucleata</taxon>
        <taxon>Spirotrichea</taxon>
        <taxon>Hypotrichia</taxon>
        <taxon>Euplotida</taxon>
        <taxon>Euplotidae</taxon>
        <taxon>Euplotes</taxon>
    </lineage>
</organism>
<name>A0A8A9WR57_EUPVA</name>
<feature type="transmembrane region" description="Helical" evidence="1">
    <location>
        <begin position="93"/>
        <end position="112"/>
    </location>
</feature>
<keyword evidence="1" id="KW-1133">Transmembrane helix</keyword>
<gene>
    <name evidence="2" type="primary">ccmF</name>
</gene>
<feature type="transmembrane region" description="Helical" evidence="1">
    <location>
        <begin position="160"/>
        <end position="181"/>
    </location>
</feature>
<feature type="transmembrane region" description="Helical" evidence="1">
    <location>
        <begin position="298"/>
        <end position="319"/>
    </location>
</feature>
<proteinExistence type="predicted"/>
<feature type="transmembrane region" description="Helical" evidence="1">
    <location>
        <begin position="202"/>
        <end position="220"/>
    </location>
</feature>
<feature type="transmembrane region" description="Helical" evidence="1">
    <location>
        <begin position="6"/>
        <end position="35"/>
    </location>
</feature>